<dbReference type="EnsemblPlants" id="evm.model.06.101">
    <property type="protein sequence ID" value="cds.evm.model.06.101"/>
    <property type="gene ID" value="evm.TU.06.101"/>
</dbReference>
<proteinExistence type="predicted"/>
<evidence type="ECO:0000256" key="1">
    <source>
        <dbReference type="SAM" id="MobiDB-lite"/>
    </source>
</evidence>
<dbReference type="GO" id="GO:0006360">
    <property type="term" value="P:transcription by RNA polymerase I"/>
    <property type="evidence" value="ECO:0007669"/>
    <property type="project" value="InterPro"/>
</dbReference>
<dbReference type="PANTHER" id="PTHR36720:SF1">
    <property type="entry name" value="TAF RNA POLYMERASE I SUBUNIT A"/>
    <property type="match status" value="1"/>
</dbReference>
<dbReference type="PANTHER" id="PTHR36720">
    <property type="entry name" value="TAF RNA POLYMERASE I SUBUNIT A"/>
    <property type="match status" value="1"/>
</dbReference>
<accession>A0A803PSS0</accession>
<dbReference type="AlphaFoldDB" id="A0A803PSS0"/>
<name>A0A803PSS0_CANSA</name>
<dbReference type="GO" id="GO:0000120">
    <property type="term" value="C:RNA polymerase I transcription regulator complex"/>
    <property type="evidence" value="ECO:0007669"/>
    <property type="project" value="InterPro"/>
</dbReference>
<dbReference type="OMA" id="KAACACH"/>
<feature type="region of interest" description="Disordered" evidence="1">
    <location>
        <begin position="1"/>
        <end position="21"/>
    </location>
</feature>
<dbReference type="Proteomes" id="UP000596661">
    <property type="component" value="Chromosome 6"/>
</dbReference>
<sequence length="700" mass="79178">MEGDEEQHCSPNFIEPYNNPKKRKSITSTMVVQDKSPFSLSKGAILSLTKPSYVLGLGSKTLRKDNRSRLSYLFTKLMSYHQWSEATGVLSVLLKGTCKDRSMPNNRLKYTALMEIVELLGTDSNNGTRLKNIYDIWIRKTTTLKGKPVENRYLVHIEFIVFCLTQGNIEDAYQAALWLMQENDFGTEPVSNMIVGLTFYQLWYSTIPKEMLLTDSDQVYSPGHTNKLSFTEGWDKADSIQACTEFQCDSNSSINNDQRTHIDLDKGLQIENSVGVHSVQIETLPQNFQSQGFYANSADNTGSGALEPGHSNQMTSTFSDLEGLNSVLLPVKLFNENGVHTEMLNDYYKEAVNCLRRALCSTPPVLAALLPLIQLLLVGGQVDEALNELNKFCCNSNSTLPMRLRATLLEHFEYNNINISSHFEDILNKDPTCCDSLAKLVVMHRNGEYSSESLLEVIASHLDATYADHNTWRDFASCFLKLSQYEEDQMSVCLNENDGGVKQRYSVSLNKTPNLFRESKSRKNWRLRCRWWMTRHFSSNMLASEIAAGDLELITYKAASASHMFGPKFAYVTKAYSCLEEKNEIDFLGTLKLHISEWGQCRLRIFCFNALKGLPGPYIKISLCRVFSLSPLGPELNKNRSYLQTKLKARSELGQHPKLPQNSCKLYLSKGSRLSLPGLYWIKLLKAILNASLYGLIAVF</sequence>
<dbReference type="Pfam" id="PF14929">
    <property type="entry name" value="TAF1_subA"/>
    <property type="match status" value="1"/>
</dbReference>
<organism evidence="2 3">
    <name type="scientific">Cannabis sativa</name>
    <name type="common">Hemp</name>
    <name type="synonym">Marijuana</name>
    <dbReference type="NCBI Taxonomy" id="3483"/>
    <lineage>
        <taxon>Eukaryota</taxon>
        <taxon>Viridiplantae</taxon>
        <taxon>Streptophyta</taxon>
        <taxon>Embryophyta</taxon>
        <taxon>Tracheophyta</taxon>
        <taxon>Spermatophyta</taxon>
        <taxon>Magnoliopsida</taxon>
        <taxon>eudicotyledons</taxon>
        <taxon>Gunneridae</taxon>
        <taxon>Pentapetalae</taxon>
        <taxon>rosids</taxon>
        <taxon>fabids</taxon>
        <taxon>Rosales</taxon>
        <taxon>Cannabaceae</taxon>
        <taxon>Cannabis</taxon>
    </lineage>
</organism>
<evidence type="ECO:0000313" key="3">
    <source>
        <dbReference type="Proteomes" id="UP000596661"/>
    </source>
</evidence>
<evidence type="ECO:0000313" key="2">
    <source>
        <dbReference type="EnsemblPlants" id="cds.evm.model.06.101"/>
    </source>
</evidence>
<reference evidence="2" key="2">
    <citation type="submission" date="2021-03" db="UniProtKB">
        <authorList>
            <consortium name="EnsemblPlants"/>
        </authorList>
    </citation>
    <scope>IDENTIFICATION</scope>
</reference>
<keyword evidence="3" id="KW-1185">Reference proteome</keyword>
<protein>
    <submittedName>
        <fullName evidence="2">Uncharacterized protein</fullName>
    </submittedName>
</protein>
<dbReference type="InterPro" id="IPR039495">
    <property type="entry name" value="TAF1A"/>
</dbReference>
<dbReference type="Gramene" id="evm.model.06.101">
    <property type="protein sequence ID" value="cds.evm.model.06.101"/>
    <property type="gene ID" value="evm.TU.06.101"/>
</dbReference>
<reference evidence="2" key="1">
    <citation type="submission" date="2018-11" db="EMBL/GenBank/DDBJ databases">
        <authorList>
            <person name="Grassa J C."/>
        </authorList>
    </citation>
    <scope>NUCLEOTIDE SEQUENCE [LARGE SCALE GENOMIC DNA]</scope>
</reference>
<dbReference type="EMBL" id="UZAU01000553">
    <property type="status" value="NOT_ANNOTATED_CDS"/>
    <property type="molecule type" value="Genomic_DNA"/>
</dbReference>